<dbReference type="FunFam" id="3.40.50.150:FF:000440">
    <property type="entry name" value="Os09g0479300 protein"/>
    <property type="match status" value="1"/>
</dbReference>
<dbReference type="PANTHER" id="PTHR11538">
    <property type="entry name" value="PHENYLALANYL-TRNA SYNTHETASE"/>
    <property type="match status" value="1"/>
</dbReference>
<organism evidence="2">
    <name type="scientific">Triticum aestivum</name>
    <name type="common">Wheat</name>
    <dbReference type="NCBI Taxonomy" id="4565"/>
    <lineage>
        <taxon>Eukaryota</taxon>
        <taxon>Viridiplantae</taxon>
        <taxon>Streptophyta</taxon>
        <taxon>Embryophyta</taxon>
        <taxon>Tracheophyta</taxon>
        <taxon>Spermatophyta</taxon>
        <taxon>Magnoliopsida</taxon>
        <taxon>Liliopsida</taxon>
        <taxon>Poales</taxon>
        <taxon>Poaceae</taxon>
        <taxon>BOP clade</taxon>
        <taxon>Pooideae</taxon>
        <taxon>Triticodae</taxon>
        <taxon>Triticeae</taxon>
        <taxon>Triticinae</taxon>
        <taxon>Triticum</taxon>
    </lineage>
</organism>
<evidence type="ECO:0000259" key="1">
    <source>
        <dbReference type="Pfam" id="PF10354"/>
    </source>
</evidence>
<reference evidence="2" key="2">
    <citation type="submission" date="2018-10" db="UniProtKB">
        <authorList>
            <consortium name="EnsemblPlants"/>
        </authorList>
    </citation>
    <scope>IDENTIFICATION</scope>
</reference>
<dbReference type="InterPro" id="IPR019446">
    <property type="entry name" value="BMT5-like"/>
</dbReference>
<dbReference type="Gramene" id="TraesCLE_scaffold_062455_01G000100.1">
    <property type="protein sequence ID" value="TraesCLE_scaffold_062455_01G000100.1"/>
    <property type="gene ID" value="TraesCLE_scaffold_062455_01G000100"/>
</dbReference>
<dbReference type="AlphaFoldDB" id="A0A3B6LNK7"/>
<dbReference type="Gene3D" id="3.40.50.150">
    <property type="entry name" value="Vaccinia Virus protein VP39"/>
    <property type="match status" value="1"/>
</dbReference>
<dbReference type="PANTHER" id="PTHR11538:SF87">
    <property type="entry name" value="25S RRNA (URIDINE-N(3))-METHYLTRANSFERASE BMT5-LIKE DOMAIN-CONTAINING PROTEIN"/>
    <property type="match status" value="1"/>
</dbReference>
<reference evidence="2" key="1">
    <citation type="submission" date="2018-08" db="EMBL/GenBank/DDBJ databases">
        <authorList>
            <person name="Rossello M."/>
        </authorList>
    </citation>
    <scope>NUCLEOTIDE SEQUENCE [LARGE SCALE GENOMIC DNA]</scope>
    <source>
        <strain evidence="2">cv. Chinese Spring</strain>
    </source>
</reference>
<dbReference type="GO" id="GO:0070042">
    <property type="term" value="F:rRNA (uridine-N3-)-methyltransferase activity"/>
    <property type="evidence" value="ECO:0000318"/>
    <property type="project" value="GO_Central"/>
</dbReference>
<dbReference type="SUPFAM" id="SSF53335">
    <property type="entry name" value="S-adenosyl-L-methionine-dependent methyltransferases"/>
    <property type="match status" value="1"/>
</dbReference>
<dbReference type="Gramene" id="TraesCAD_scaffold_052218_01G000200.1">
    <property type="protein sequence ID" value="TraesCAD_scaffold_052218_01G000200.1"/>
    <property type="gene ID" value="TraesCAD_scaffold_052218_01G000200"/>
</dbReference>
<dbReference type="Gramene" id="TraesCS5B02G254300.1">
    <property type="protein sequence ID" value="TraesCS5B02G254300.1"/>
    <property type="gene ID" value="TraesCS5B02G254300"/>
</dbReference>
<feature type="domain" description="25S rRNA (uridine-N(3))-methyltransferase BMT5-like" evidence="1">
    <location>
        <begin position="37"/>
        <end position="202"/>
    </location>
</feature>
<dbReference type="GO" id="GO:0070475">
    <property type="term" value="P:rRNA base methylation"/>
    <property type="evidence" value="ECO:0000318"/>
    <property type="project" value="GO_Central"/>
</dbReference>
<name>A0A3B6LNK7_WHEAT</name>
<evidence type="ECO:0000313" key="3">
    <source>
        <dbReference type="Proteomes" id="UP000019116"/>
    </source>
</evidence>
<evidence type="ECO:0000313" key="2">
    <source>
        <dbReference type="EnsemblPlants" id="TraesCS5B02G254300.1"/>
    </source>
</evidence>
<dbReference type="OrthoDB" id="273345at2759"/>
<dbReference type="Proteomes" id="UP000019116">
    <property type="component" value="Chromosome 5B"/>
</dbReference>
<dbReference type="STRING" id="4565.A0A3B6LNK7"/>
<dbReference type="Gramene" id="TraesCS5B03G0659400.1">
    <property type="protein sequence ID" value="TraesCS5B03G0659400.1.CDS"/>
    <property type="gene ID" value="TraesCS5B03G0659400"/>
</dbReference>
<dbReference type="Pfam" id="PF10354">
    <property type="entry name" value="BMT5-like"/>
    <property type="match status" value="1"/>
</dbReference>
<protein>
    <recommendedName>
        <fullName evidence="1">25S rRNA (uridine-N(3))-methyltransferase BMT5-like domain-containing protein</fullName>
    </recommendedName>
</protein>
<keyword evidence="3" id="KW-1185">Reference proteome</keyword>
<proteinExistence type="predicted"/>
<dbReference type="Gramene" id="TraesWEE_scaffold_046329_01G000200.1">
    <property type="protein sequence ID" value="TraesWEE_scaffold_046329_01G000200.1"/>
    <property type="gene ID" value="TraesWEE_scaffold_046329_01G000200"/>
</dbReference>
<dbReference type="OMA" id="VIHKTEY"/>
<sequence>MAPPVLEVAQAIAVEGKKGAKGEVKWLKHYSLAQSILVVGDGDFSFSRSLATAFGSGENLVATSLDSYGYLRIMYSHAESNVTSLKKMGATVLHDVDATEMKSHAHHALNRFDRIVFNFPHAGFTGRETTSNMVNSHKKLVMACFRSASSLLRPDGEIHVTHRTGHPYYRWEIEQLASESALVMFEKDFFWKYDYPGYNQKRGSGLRCDKDFPIDGSCTFKFRMERKVDESASIPLAAALDLMKLEAVTSSA</sequence>
<dbReference type="EnsemblPlants" id="TraesCS5B02G254300.1">
    <property type="protein sequence ID" value="TraesCS5B02G254300.1"/>
    <property type="gene ID" value="TraesCS5B02G254300"/>
</dbReference>
<accession>A0A3B6LNK7</accession>
<dbReference type="GO" id="GO:0005737">
    <property type="term" value="C:cytoplasm"/>
    <property type="evidence" value="ECO:0000318"/>
    <property type="project" value="GO_Central"/>
</dbReference>
<dbReference type="InterPro" id="IPR029063">
    <property type="entry name" value="SAM-dependent_MTases_sf"/>
</dbReference>
<dbReference type="Gramene" id="TraesROB_scaffold_073609_01G000200.1">
    <property type="protein sequence ID" value="TraesROB_scaffold_073609_01G000200.1"/>
    <property type="gene ID" value="TraesROB_scaffold_073609_01G000200"/>
</dbReference>